<comment type="caution">
    <text evidence="1">The sequence shown here is derived from an EMBL/GenBank/DDBJ whole genome shotgun (WGS) entry which is preliminary data.</text>
</comment>
<evidence type="ECO:0000313" key="2">
    <source>
        <dbReference type="Proteomes" id="UP001337681"/>
    </source>
</evidence>
<reference evidence="1 2" key="1">
    <citation type="submission" date="2024-01" db="EMBL/GenBank/DDBJ databases">
        <title>Pedobacter sp. nov., isolated from oil-contaminated soil.</title>
        <authorList>
            <person name="Le N.T.T."/>
        </authorList>
    </citation>
    <scope>NUCLEOTIDE SEQUENCE [LARGE SCALE GENOMIC DNA]</scope>
    <source>
        <strain evidence="1 2">VNH31</strain>
    </source>
</reference>
<proteinExistence type="predicted"/>
<keyword evidence="2" id="KW-1185">Reference proteome</keyword>
<sequence>MSNKATKEYADILKKYMKKFSLDIVDIVFLAKSTNKKNIQALLDYKGGLTLETQEAISAIFGLRYFEFGNPNQPIPKLESLPEKTKLRIAFRKQEGTPKEITYTHSNINQQIADVITNFNIGDEFLAEDIANSILKEYEITYSASQIIDRINKSFKEVIIKTDRKETNRKGRGPKPIYYKLIKQKS</sequence>
<protein>
    <recommendedName>
        <fullName evidence="3">Transcriptional regulator</fullName>
    </recommendedName>
</protein>
<evidence type="ECO:0008006" key="3">
    <source>
        <dbReference type="Google" id="ProtNLM"/>
    </source>
</evidence>
<evidence type="ECO:0000313" key="1">
    <source>
        <dbReference type="EMBL" id="MEE1885701.1"/>
    </source>
</evidence>
<dbReference type="RefSeq" id="WP_330146596.1">
    <property type="nucleotide sequence ID" value="NZ_JAZDQU010000002.1"/>
</dbReference>
<name>A0ABU7H312_9SPHI</name>
<organism evidence="1 2">
    <name type="scientific">Pedobacter flavus</name>
    <dbReference type="NCBI Taxonomy" id="3113906"/>
    <lineage>
        <taxon>Bacteria</taxon>
        <taxon>Pseudomonadati</taxon>
        <taxon>Bacteroidota</taxon>
        <taxon>Sphingobacteriia</taxon>
        <taxon>Sphingobacteriales</taxon>
        <taxon>Sphingobacteriaceae</taxon>
        <taxon>Pedobacter</taxon>
    </lineage>
</organism>
<dbReference type="Proteomes" id="UP001337681">
    <property type="component" value="Unassembled WGS sequence"/>
</dbReference>
<gene>
    <name evidence="1" type="ORF">VRU49_09765</name>
</gene>
<accession>A0ABU7H312</accession>
<dbReference type="EMBL" id="JAZDQU010000002">
    <property type="protein sequence ID" value="MEE1885701.1"/>
    <property type="molecule type" value="Genomic_DNA"/>
</dbReference>